<dbReference type="EMBL" id="CARXXK010000002">
    <property type="protein sequence ID" value="CAI6357070.1"/>
    <property type="molecule type" value="Genomic_DNA"/>
</dbReference>
<dbReference type="AlphaFoldDB" id="A0AAV0WMI1"/>
<gene>
    <name evidence="2" type="ORF">MEUPH1_LOCUS12739</name>
</gene>
<feature type="region of interest" description="Disordered" evidence="1">
    <location>
        <begin position="1"/>
        <end position="49"/>
    </location>
</feature>
<protein>
    <submittedName>
        <fullName evidence="2">Uncharacterized protein</fullName>
    </submittedName>
</protein>
<organism evidence="2 3">
    <name type="scientific">Macrosiphum euphorbiae</name>
    <name type="common">potato aphid</name>
    <dbReference type="NCBI Taxonomy" id="13131"/>
    <lineage>
        <taxon>Eukaryota</taxon>
        <taxon>Metazoa</taxon>
        <taxon>Ecdysozoa</taxon>
        <taxon>Arthropoda</taxon>
        <taxon>Hexapoda</taxon>
        <taxon>Insecta</taxon>
        <taxon>Pterygota</taxon>
        <taxon>Neoptera</taxon>
        <taxon>Paraneoptera</taxon>
        <taxon>Hemiptera</taxon>
        <taxon>Sternorrhyncha</taxon>
        <taxon>Aphidomorpha</taxon>
        <taxon>Aphidoidea</taxon>
        <taxon>Aphididae</taxon>
        <taxon>Macrosiphini</taxon>
        <taxon>Macrosiphum</taxon>
    </lineage>
</organism>
<reference evidence="2 3" key="1">
    <citation type="submission" date="2023-01" db="EMBL/GenBank/DDBJ databases">
        <authorList>
            <person name="Whitehead M."/>
        </authorList>
    </citation>
    <scope>NUCLEOTIDE SEQUENCE [LARGE SCALE GENOMIC DNA]</scope>
</reference>
<sequence length="75" mass="8683">MPLLSGRRRDGETAVNGGTEQKRNKPDPKKKTKKTDRFERPDDSSLDPPPTVFYTIVIRSFQASLSWYQSLRSWL</sequence>
<feature type="compositionally biased region" description="Basic and acidic residues" evidence="1">
    <location>
        <begin position="20"/>
        <end position="43"/>
    </location>
</feature>
<comment type="caution">
    <text evidence="2">The sequence shown here is derived from an EMBL/GenBank/DDBJ whole genome shotgun (WGS) entry which is preliminary data.</text>
</comment>
<evidence type="ECO:0000313" key="2">
    <source>
        <dbReference type="EMBL" id="CAI6357070.1"/>
    </source>
</evidence>
<dbReference type="Proteomes" id="UP001160148">
    <property type="component" value="Unassembled WGS sequence"/>
</dbReference>
<name>A0AAV0WMI1_9HEMI</name>
<evidence type="ECO:0000256" key="1">
    <source>
        <dbReference type="SAM" id="MobiDB-lite"/>
    </source>
</evidence>
<evidence type="ECO:0000313" key="3">
    <source>
        <dbReference type="Proteomes" id="UP001160148"/>
    </source>
</evidence>
<proteinExistence type="predicted"/>
<keyword evidence="3" id="KW-1185">Reference proteome</keyword>
<accession>A0AAV0WMI1</accession>